<dbReference type="AlphaFoldDB" id="A0AA89I0V5"/>
<dbReference type="Pfam" id="PF09911">
    <property type="entry name" value="DUF2140"/>
    <property type="match status" value="1"/>
</dbReference>
<feature type="transmembrane region" description="Helical" evidence="1">
    <location>
        <begin position="26"/>
        <end position="47"/>
    </location>
</feature>
<keyword evidence="1" id="KW-0472">Membrane</keyword>
<evidence type="ECO:0008006" key="4">
    <source>
        <dbReference type="Google" id="ProtNLM"/>
    </source>
</evidence>
<reference evidence="2 3" key="1">
    <citation type="journal article" date="2015" name="Genome Announc.">
        <title>Expanding the biotechnology potential of lactobacilli through comparative genomics of 213 strains and associated genera.</title>
        <authorList>
            <person name="Sun Z."/>
            <person name="Harris H.M."/>
            <person name="McCann A."/>
            <person name="Guo C."/>
            <person name="Argimon S."/>
            <person name="Zhang W."/>
            <person name="Yang X."/>
            <person name="Jeffery I.B."/>
            <person name="Cooney J.C."/>
            <person name="Kagawa T.F."/>
            <person name="Liu W."/>
            <person name="Song Y."/>
            <person name="Salvetti E."/>
            <person name="Wrobel A."/>
            <person name="Rasinkangas P."/>
            <person name="Parkhill J."/>
            <person name="Rea M.C."/>
            <person name="O'Sullivan O."/>
            <person name="Ritari J."/>
            <person name="Douillard F.P."/>
            <person name="Paul Ross R."/>
            <person name="Yang R."/>
            <person name="Briner A.E."/>
            <person name="Felis G.E."/>
            <person name="de Vos W.M."/>
            <person name="Barrangou R."/>
            <person name="Klaenhammer T.R."/>
            <person name="Caufield P.W."/>
            <person name="Cui Y."/>
            <person name="Zhang H."/>
            <person name="O'Toole P.W."/>
        </authorList>
    </citation>
    <scope>NUCLEOTIDE SEQUENCE [LARGE SCALE GENOMIC DNA]</scope>
    <source>
        <strain evidence="2 3">DSM 20719</strain>
    </source>
</reference>
<gene>
    <name evidence="2" type="ORF">FC90_GL001120</name>
</gene>
<keyword evidence="1" id="KW-1133">Transmembrane helix</keyword>
<dbReference type="Proteomes" id="UP000050823">
    <property type="component" value="Unassembled WGS sequence"/>
</dbReference>
<proteinExistence type="predicted"/>
<accession>A0AA89I0V5</accession>
<protein>
    <recommendedName>
        <fullName evidence="4">DUF2140 family protein</fullName>
    </recommendedName>
</protein>
<name>A0AA89I0V5_9LACO</name>
<evidence type="ECO:0000256" key="1">
    <source>
        <dbReference type="SAM" id="Phobius"/>
    </source>
</evidence>
<keyword evidence="1" id="KW-0812">Transmembrane</keyword>
<dbReference type="EMBL" id="AYZB01000037">
    <property type="protein sequence ID" value="KRM21968.1"/>
    <property type="molecule type" value="Genomic_DNA"/>
</dbReference>
<evidence type="ECO:0000313" key="2">
    <source>
        <dbReference type="EMBL" id="KRM21968.1"/>
    </source>
</evidence>
<evidence type="ECO:0000313" key="3">
    <source>
        <dbReference type="Proteomes" id="UP000050823"/>
    </source>
</evidence>
<dbReference type="InterPro" id="IPR018672">
    <property type="entry name" value="DUF2140"/>
</dbReference>
<dbReference type="RefSeq" id="WP_057908502.1">
    <property type="nucleotide sequence ID" value="NZ_AYZB01000037.1"/>
</dbReference>
<sequence>MITRQVQQATPNSTNRLKHKFNYWKYSFIVLLAIVIGTIGFVGYNVAVPSTTPIKTEKIIKADSTFEIQLHKQQINSLVAYYLQNYLADSKIKYQLTLDQQAVLSGQFKFLGFPVEFNLFFKPYVLENGDVQLRAKQLAVGQLKVPMSFVFNYIKRQYKFPKWVILDAHQNRITLRLNEFKLENGLQVTAKHIDLKNDKIDLDVYIPLKNKK</sequence>
<organism evidence="2 3">
    <name type="scientific">Latilactobacillus graminis DSM 20719</name>
    <dbReference type="NCBI Taxonomy" id="1423752"/>
    <lineage>
        <taxon>Bacteria</taxon>
        <taxon>Bacillati</taxon>
        <taxon>Bacillota</taxon>
        <taxon>Bacilli</taxon>
        <taxon>Lactobacillales</taxon>
        <taxon>Lactobacillaceae</taxon>
        <taxon>Latilactobacillus</taxon>
    </lineage>
</organism>
<comment type="caution">
    <text evidence="2">The sequence shown here is derived from an EMBL/GenBank/DDBJ whole genome shotgun (WGS) entry which is preliminary data.</text>
</comment>